<dbReference type="SUPFAM" id="SSF103473">
    <property type="entry name" value="MFS general substrate transporter"/>
    <property type="match status" value="1"/>
</dbReference>
<feature type="transmembrane region" description="Helical" evidence="8">
    <location>
        <begin position="73"/>
        <end position="91"/>
    </location>
</feature>
<evidence type="ECO:0000256" key="1">
    <source>
        <dbReference type="ARBA" id="ARBA00004651"/>
    </source>
</evidence>
<dbReference type="Gene3D" id="1.20.1720.10">
    <property type="entry name" value="Multidrug resistance protein D"/>
    <property type="match status" value="1"/>
</dbReference>
<reference evidence="10" key="1">
    <citation type="submission" date="2020-02" db="EMBL/GenBank/DDBJ databases">
        <authorList>
            <person name="Meier V. D."/>
        </authorList>
    </citation>
    <scope>NUCLEOTIDE SEQUENCE</scope>
    <source>
        <strain evidence="10">AVDCRST_MAG83</strain>
    </source>
</reference>
<evidence type="ECO:0000256" key="3">
    <source>
        <dbReference type="ARBA" id="ARBA00022475"/>
    </source>
</evidence>
<dbReference type="InterPro" id="IPR005829">
    <property type="entry name" value="Sugar_transporter_CS"/>
</dbReference>
<keyword evidence="3" id="KW-1003">Cell membrane</keyword>
<proteinExistence type="predicted"/>
<evidence type="ECO:0000259" key="9">
    <source>
        <dbReference type="PROSITE" id="PS50850"/>
    </source>
</evidence>
<feature type="transmembrane region" description="Helical" evidence="8">
    <location>
        <begin position="131"/>
        <end position="152"/>
    </location>
</feature>
<feature type="transmembrane region" description="Helical" evidence="8">
    <location>
        <begin position="327"/>
        <end position="349"/>
    </location>
</feature>
<feature type="transmembrane region" description="Helical" evidence="8">
    <location>
        <begin position="455"/>
        <end position="478"/>
    </location>
</feature>
<feature type="transmembrane region" description="Helical" evidence="8">
    <location>
        <begin position="193"/>
        <end position="212"/>
    </location>
</feature>
<name>A0A6J4J917_9MICC</name>
<evidence type="ECO:0000256" key="5">
    <source>
        <dbReference type="ARBA" id="ARBA00022989"/>
    </source>
</evidence>
<dbReference type="GO" id="GO:0005886">
    <property type="term" value="C:plasma membrane"/>
    <property type="evidence" value="ECO:0007669"/>
    <property type="project" value="UniProtKB-SubCell"/>
</dbReference>
<evidence type="ECO:0000313" key="10">
    <source>
        <dbReference type="EMBL" id="CAA9270146.1"/>
    </source>
</evidence>
<feature type="transmembrane region" description="Helical" evidence="8">
    <location>
        <begin position="381"/>
        <end position="400"/>
    </location>
</feature>
<dbReference type="Pfam" id="PF07690">
    <property type="entry name" value="MFS_1"/>
    <property type="match status" value="1"/>
</dbReference>
<feature type="transmembrane region" description="Helical" evidence="8">
    <location>
        <begin position="356"/>
        <end position="375"/>
    </location>
</feature>
<feature type="domain" description="Major facilitator superfamily (MFS) profile" evidence="9">
    <location>
        <begin position="36"/>
        <end position="482"/>
    </location>
</feature>
<accession>A0A6J4J917</accession>
<sequence length="486" mass="50191">MNNPGSTDELSDTGSRLTPYISPTGTGISPRPSRWAIPVIALAQLMVTLDNSIVNIALPSAQADLGFSDGQRAWIVTSYALAFGSLLMLGGRLSDIIGRRRSFLIGVTGFAVASVLGGLAPNFPILVLSRALQGVFGALLAPAALSLLTVMFPSGRQRARAFGIFAAIAISGSAVGMLLGGVLTEYLNWRWCMYVNAGFAAVAFVGAFAALPSPGPVERPRLDIPGTVLVAGGSFCLVFGLSIAETSGWASGRVIAPLIAGILLLTAFFLVQRNVASPLLPLRVILDRARGGALVTAFIAVISLFSATLFLTYMLQQQYGFSPLMTGLAFLPMVLTSMAAATAVPSLLLDRLGQRTLTVNGLLIAAGALYWLSFLTEDSTYFGGILTPLLLLGIGLGTSVSTSINRATSRTLPEDAGPASAAINAVQQIGGSIGLALLASIAATVTESSGSVTDGYGAAFFTAGLIFIATAAVVAILIPGHRNLPQ</sequence>
<dbReference type="AlphaFoldDB" id="A0A6J4J917"/>
<dbReference type="RefSeq" id="WP_294569778.1">
    <property type="nucleotide sequence ID" value="NZ_CADCTE010000173.1"/>
</dbReference>
<feature type="transmembrane region" description="Helical" evidence="8">
    <location>
        <begin position="250"/>
        <end position="271"/>
    </location>
</feature>
<dbReference type="PROSITE" id="PS00216">
    <property type="entry name" value="SUGAR_TRANSPORT_1"/>
    <property type="match status" value="1"/>
</dbReference>
<evidence type="ECO:0000256" key="4">
    <source>
        <dbReference type="ARBA" id="ARBA00022692"/>
    </source>
</evidence>
<dbReference type="InterPro" id="IPR020846">
    <property type="entry name" value="MFS_dom"/>
</dbReference>
<dbReference type="PROSITE" id="PS50850">
    <property type="entry name" value="MFS"/>
    <property type="match status" value="1"/>
</dbReference>
<evidence type="ECO:0000256" key="8">
    <source>
        <dbReference type="SAM" id="Phobius"/>
    </source>
</evidence>
<dbReference type="InterPro" id="IPR036259">
    <property type="entry name" value="MFS_trans_sf"/>
</dbReference>
<feature type="transmembrane region" description="Helical" evidence="8">
    <location>
        <begin position="103"/>
        <end position="125"/>
    </location>
</feature>
<gene>
    <name evidence="10" type="ORF">AVDCRST_MAG83-3220</name>
</gene>
<dbReference type="CDD" id="cd17321">
    <property type="entry name" value="MFS_MMR_MDR_like"/>
    <property type="match status" value="1"/>
</dbReference>
<evidence type="ECO:0000256" key="7">
    <source>
        <dbReference type="SAM" id="MobiDB-lite"/>
    </source>
</evidence>
<keyword evidence="4 8" id="KW-0812">Transmembrane</keyword>
<keyword evidence="5 8" id="KW-1133">Transmembrane helix</keyword>
<feature type="transmembrane region" description="Helical" evidence="8">
    <location>
        <begin position="164"/>
        <end position="187"/>
    </location>
</feature>
<dbReference type="Gene3D" id="1.20.1250.20">
    <property type="entry name" value="MFS general substrate transporter like domains"/>
    <property type="match status" value="1"/>
</dbReference>
<organism evidence="10">
    <name type="scientific">uncultured Arthrobacter sp</name>
    <dbReference type="NCBI Taxonomy" id="114050"/>
    <lineage>
        <taxon>Bacteria</taxon>
        <taxon>Bacillati</taxon>
        <taxon>Actinomycetota</taxon>
        <taxon>Actinomycetes</taxon>
        <taxon>Micrococcales</taxon>
        <taxon>Micrococcaceae</taxon>
        <taxon>Arthrobacter</taxon>
        <taxon>environmental samples</taxon>
    </lineage>
</organism>
<evidence type="ECO:0000256" key="2">
    <source>
        <dbReference type="ARBA" id="ARBA00022448"/>
    </source>
</evidence>
<feature type="region of interest" description="Disordered" evidence="7">
    <location>
        <begin position="1"/>
        <end position="28"/>
    </location>
</feature>
<feature type="compositionally biased region" description="Polar residues" evidence="7">
    <location>
        <begin position="1"/>
        <end position="27"/>
    </location>
</feature>
<feature type="transmembrane region" description="Helical" evidence="8">
    <location>
        <begin position="292"/>
        <end position="315"/>
    </location>
</feature>
<feature type="transmembrane region" description="Helical" evidence="8">
    <location>
        <begin position="224"/>
        <end position="244"/>
    </location>
</feature>
<feature type="transmembrane region" description="Helical" evidence="8">
    <location>
        <begin position="421"/>
        <end position="443"/>
    </location>
</feature>
<dbReference type="GO" id="GO:0022857">
    <property type="term" value="F:transmembrane transporter activity"/>
    <property type="evidence" value="ECO:0007669"/>
    <property type="project" value="InterPro"/>
</dbReference>
<comment type="subcellular location">
    <subcellularLocation>
        <location evidence="1">Cell membrane</location>
        <topology evidence="1">Multi-pass membrane protein</topology>
    </subcellularLocation>
</comment>
<dbReference type="InterPro" id="IPR011701">
    <property type="entry name" value="MFS"/>
</dbReference>
<dbReference type="PANTHER" id="PTHR42718">
    <property type="entry name" value="MAJOR FACILITATOR SUPERFAMILY MULTIDRUG TRANSPORTER MFSC"/>
    <property type="match status" value="1"/>
</dbReference>
<keyword evidence="6 8" id="KW-0472">Membrane</keyword>
<dbReference type="EMBL" id="CADCTE010000173">
    <property type="protein sequence ID" value="CAA9270146.1"/>
    <property type="molecule type" value="Genomic_DNA"/>
</dbReference>
<protein>
    <submittedName>
        <fullName evidence="10">Uncharacterized MFS-type transporter</fullName>
    </submittedName>
</protein>
<dbReference type="PANTHER" id="PTHR42718:SF46">
    <property type="entry name" value="BLR6921 PROTEIN"/>
    <property type="match status" value="1"/>
</dbReference>
<evidence type="ECO:0000256" key="6">
    <source>
        <dbReference type="ARBA" id="ARBA00023136"/>
    </source>
</evidence>
<keyword evidence="2" id="KW-0813">Transport</keyword>